<reference evidence="9 10" key="1">
    <citation type="submission" date="2024-10" db="EMBL/GenBank/DDBJ databases">
        <title>Updated reference genomes for cyclostephanoid diatoms.</title>
        <authorList>
            <person name="Roberts W.R."/>
            <person name="Alverson A.J."/>
        </authorList>
    </citation>
    <scope>NUCLEOTIDE SEQUENCE [LARGE SCALE GENOMIC DNA]</scope>
    <source>
        <strain evidence="9 10">AJA010-31</strain>
    </source>
</reference>
<keyword evidence="3 7" id="KW-0812">Transmembrane</keyword>
<dbReference type="Proteomes" id="UP001530400">
    <property type="component" value="Unassembled WGS sequence"/>
</dbReference>
<dbReference type="EMBL" id="JALLPJ020000700">
    <property type="protein sequence ID" value="KAL3785205.1"/>
    <property type="molecule type" value="Genomic_DNA"/>
</dbReference>
<feature type="transmembrane region" description="Helical" evidence="7">
    <location>
        <begin position="12"/>
        <end position="31"/>
    </location>
</feature>
<evidence type="ECO:0000259" key="8">
    <source>
        <dbReference type="Pfam" id="PF02308"/>
    </source>
</evidence>
<dbReference type="AlphaFoldDB" id="A0ABD3PFL4"/>
<dbReference type="InterPro" id="IPR003416">
    <property type="entry name" value="MgtC/SapB/SrpB/YhiD_fam"/>
</dbReference>
<sequence>MKNQGDGALGKIYAGCVYTCLIVYTAVFLFGRTFLPPQEQWCPYSNNTSQSIRYSNPDYNYHPCYKYRTPYLLFLHLQEVEFAQRMLFSLLLGGIIGFERRASERPAGIRTMCMVCLGSCFFSMTSQLAFKSSTMGWDAARVAAAVPSGVGFLGAGLIWKGSSTSTKEVDGKFVTASSQEVHGLTTAASVWLSAAVGVAVGGGKRLYIVSVYGVALVILVLRFGPRMYFSKDSESEADWDDDSITEEDWENFTDDSSGVLSQYDSANDANSPIKSREAQPLLDSNDQARPMKLARHASAPNVSMLATYETPIIDHSDVERKSTKTASRRKKRVPNIMKLSFHG</sequence>
<name>A0ABD3PFL4_9STRA</name>
<feature type="transmembrane region" description="Helical" evidence="7">
    <location>
        <begin position="111"/>
        <end position="130"/>
    </location>
</feature>
<evidence type="ECO:0000256" key="7">
    <source>
        <dbReference type="SAM" id="Phobius"/>
    </source>
</evidence>
<evidence type="ECO:0000313" key="10">
    <source>
        <dbReference type="Proteomes" id="UP001530400"/>
    </source>
</evidence>
<feature type="domain" description="MgtC/SapB/SrpB/YhiD N-terminal" evidence="8">
    <location>
        <begin position="86"/>
        <end position="223"/>
    </location>
</feature>
<gene>
    <name evidence="9" type="ORF">ACHAWO_011950</name>
</gene>
<dbReference type="PANTHER" id="PTHR33778:SF1">
    <property type="entry name" value="MAGNESIUM TRANSPORTER YHID-RELATED"/>
    <property type="match status" value="1"/>
</dbReference>
<protein>
    <recommendedName>
        <fullName evidence="8">MgtC/SapB/SrpB/YhiD N-terminal domain-containing protein</fullName>
    </recommendedName>
</protein>
<dbReference type="InterPro" id="IPR049177">
    <property type="entry name" value="MgtC_SapB_SrpB_YhiD_N"/>
</dbReference>
<dbReference type="PANTHER" id="PTHR33778">
    <property type="entry name" value="PROTEIN MGTC"/>
    <property type="match status" value="1"/>
</dbReference>
<evidence type="ECO:0000256" key="1">
    <source>
        <dbReference type="ARBA" id="ARBA00004651"/>
    </source>
</evidence>
<dbReference type="PRINTS" id="PR01837">
    <property type="entry name" value="MGTCSAPBPROT"/>
</dbReference>
<accession>A0ABD3PFL4</accession>
<keyword evidence="2" id="KW-1003">Cell membrane</keyword>
<proteinExistence type="predicted"/>
<feature type="transmembrane region" description="Helical" evidence="7">
    <location>
        <begin position="206"/>
        <end position="224"/>
    </location>
</feature>
<dbReference type="GO" id="GO:0005886">
    <property type="term" value="C:plasma membrane"/>
    <property type="evidence" value="ECO:0007669"/>
    <property type="project" value="UniProtKB-SubCell"/>
</dbReference>
<feature type="transmembrane region" description="Helical" evidence="7">
    <location>
        <begin position="181"/>
        <end position="200"/>
    </location>
</feature>
<organism evidence="9 10">
    <name type="scientific">Cyclotella atomus</name>
    <dbReference type="NCBI Taxonomy" id="382360"/>
    <lineage>
        <taxon>Eukaryota</taxon>
        <taxon>Sar</taxon>
        <taxon>Stramenopiles</taxon>
        <taxon>Ochrophyta</taxon>
        <taxon>Bacillariophyta</taxon>
        <taxon>Coscinodiscophyceae</taxon>
        <taxon>Thalassiosirophycidae</taxon>
        <taxon>Stephanodiscales</taxon>
        <taxon>Stephanodiscaceae</taxon>
        <taxon>Cyclotella</taxon>
    </lineage>
</organism>
<comment type="subcellular location">
    <subcellularLocation>
        <location evidence="1">Cell membrane</location>
        <topology evidence="1">Multi-pass membrane protein</topology>
    </subcellularLocation>
</comment>
<evidence type="ECO:0000256" key="2">
    <source>
        <dbReference type="ARBA" id="ARBA00022475"/>
    </source>
</evidence>
<feature type="transmembrane region" description="Helical" evidence="7">
    <location>
        <begin position="82"/>
        <end position="99"/>
    </location>
</feature>
<feature type="transmembrane region" description="Helical" evidence="7">
    <location>
        <begin position="142"/>
        <end position="160"/>
    </location>
</feature>
<keyword evidence="4 7" id="KW-1133">Transmembrane helix</keyword>
<keyword evidence="5 7" id="KW-0472">Membrane</keyword>
<evidence type="ECO:0000313" key="9">
    <source>
        <dbReference type="EMBL" id="KAL3785205.1"/>
    </source>
</evidence>
<evidence type="ECO:0000256" key="6">
    <source>
        <dbReference type="SAM" id="MobiDB-lite"/>
    </source>
</evidence>
<dbReference type="Pfam" id="PF02308">
    <property type="entry name" value="MgtC"/>
    <property type="match status" value="1"/>
</dbReference>
<evidence type="ECO:0000256" key="3">
    <source>
        <dbReference type="ARBA" id="ARBA00022692"/>
    </source>
</evidence>
<keyword evidence="10" id="KW-1185">Reference proteome</keyword>
<comment type="caution">
    <text evidence="9">The sequence shown here is derived from an EMBL/GenBank/DDBJ whole genome shotgun (WGS) entry which is preliminary data.</text>
</comment>
<evidence type="ECO:0000256" key="4">
    <source>
        <dbReference type="ARBA" id="ARBA00022989"/>
    </source>
</evidence>
<evidence type="ECO:0000256" key="5">
    <source>
        <dbReference type="ARBA" id="ARBA00023136"/>
    </source>
</evidence>
<feature type="region of interest" description="Disordered" evidence="6">
    <location>
        <begin position="265"/>
        <end position="284"/>
    </location>
</feature>